<sequence>MAFDRLVMANPYNGKTRYAPIGFSWTTFFFGIWPAIFRGSWKFALLMFLTAIATLGLSCLVWPFIYNRLYLNDLIKDGYRFKIAERNSSFEAISAYSRKVLPLYEEVSQ</sequence>
<organism evidence="2 3">
    <name type="scientific">Zymomonas mobilis subsp. pomaceae (strain ATCC 29192 / DSM 22645 / JCM 10191 / CCUG 17912 / NBRC 13757 / NCIMB 11200 / NRRL B-4491 / Barker I)</name>
    <dbReference type="NCBI Taxonomy" id="579138"/>
    <lineage>
        <taxon>Bacteria</taxon>
        <taxon>Pseudomonadati</taxon>
        <taxon>Pseudomonadota</taxon>
        <taxon>Alphaproteobacteria</taxon>
        <taxon>Sphingomonadales</taxon>
        <taxon>Zymomonadaceae</taxon>
        <taxon>Zymomonas</taxon>
    </lineage>
</organism>
<dbReference type="AlphaFoldDB" id="F8EVM6"/>
<evidence type="ECO:0000313" key="2">
    <source>
        <dbReference type="EMBL" id="AEI38363.1"/>
    </source>
</evidence>
<dbReference type="PATRIC" id="fig|579138.3.peg.1561"/>
<proteinExistence type="predicted"/>
<dbReference type="HOGENOM" id="CLU_128682_2_0_5"/>
<dbReference type="eggNOG" id="ENOG5032ZT4">
    <property type="taxonomic scope" value="Bacteria"/>
</dbReference>
<keyword evidence="1" id="KW-1133">Transmembrane helix</keyword>
<keyword evidence="1" id="KW-0472">Membrane</keyword>
<dbReference type="STRING" id="579138.Zymop_1473"/>
<dbReference type="Proteomes" id="UP000000491">
    <property type="component" value="Chromosome"/>
</dbReference>
<name>F8EVM6_ZYMMT</name>
<evidence type="ECO:0000256" key="1">
    <source>
        <dbReference type="SAM" id="Phobius"/>
    </source>
</evidence>
<feature type="transmembrane region" description="Helical" evidence="1">
    <location>
        <begin position="43"/>
        <end position="66"/>
    </location>
</feature>
<protein>
    <recommendedName>
        <fullName evidence="4">HrgC protein</fullName>
    </recommendedName>
</protein>
<dbReference type="KEGG" id="zmp:Zymop_1473"/>
<gene>
    <name evidence="2" type="ordered locus">Zymop_1473</name>
</gene>
<feature type="transmembrane region" description="Helical" evidence="1">
    <location>
        <begin position="18"/>
        <end position="37"/>
    </location>
</feature>
<dbReference type="RefSeq" id="WP_013934751.1">
    <property type="nucleotide sequence ID" value="NC_015709.1"/>
</dbReference>
<keyword evidence="1" id="KW-0812">Transmembrane</keyword>
<evidence type="ECO:0008006" key="4">
    <source>
        <dbReference type="Google" id="ProtNLM"/>
    </source>
</evidence>
<evidence type="ECO:0000313" key="3">
    <source>
        <dbReference type="Proteomes" id="UP000000491"/>
    </source>
</evidence>
<accession>F8EVM6</accession>
<reference evidence="2 3" key="1">
    <citation type="journal article" date="2011" name="J. Bacteriol.">
        <title>Genome sequence of the ethanol-producing Zymomonas mobilis subsp. pomaceae lectotype strain ATCC 29192.</title>
        <authorList>
            <person name="Kouvelis V.N."/>
            <person name="Davenport K.W."/>
            <person name="Brettin T.S."/>
            <person name="Bruce D."/>
            <person name="Detter C."/>
            <person name="Han C.S."/>
            <person name="Nolan M."/>
            <person name="Tapia R."/>
            <person name="Damoulaki A."/>
            <person name="Kyrpides N.C."/>
            <person name="Typas M.A."/>
            <person name="Pappas K.M."/>
        </authorList>
    </citation>
    <scope>NUCLEOTIDE SEQUENCE [LARGE SCALE GENOMIC DNA]</scope>
    <source>
        <strain evidence="3">ATCC 29192 / DSM 22645 / JCM 10191 / CCUG 17912 / NBRC 13757 / NCIMB 11200 / NRRL B-4491 / Barker I</strain>
    </source>
</reference>
<dbReference type="EMBL" id="CP002865">
    <property type="protein sequence ID" value="AEI38363.1"/>
    <property type="molecule type" value="Genomic_DNA"/>
</dbReference>